<feature type="compositionally biased region" description="Basic and acidic residues" evidence="1">
    <location>
        <begin position="111"/>
        <end position="121"/>
    </location>
</feature>
<evidence type="ECO:0000259" key="2">
    <source>
        <dbReference type="PROSITE" id="PS50020"/>
    </source>
</evidence>
<proteinExistence type="predicted"/>
<dbReference type="AlphaFoldDB" id="R7QSQ1"/>
<name>R7QSQ1_CHOCR</name>
<feature type="region of interest" description="Disordered" evidence="1">
    <location>
        <begin position="811"/>
        <end position="849"/>
    </location>
</feature>
<gene>
    <name evidence="3" type="ORF">CHC_T00007711001</name>
</gene>
<dbReference type="SUPFAM" id="SSF51045">
    <property type="entry name" value="WW domain"/>
    <property type="match status" value="4"/>
</dbReference>
<protein>
    <recommendedName>
        <fullName evidence="2">WW domain-containing protein</fullName>
    </recommendedName>
</protein>
<feature type="domain" description="WW" evidence="2">
    <location>
        <begin position="123"/>
        <end position="156"/>
    </location>
</feature>
<evidence type="ECO:0000256" key="1">
    <source>
        <dbReference type="SAM" id="MobiDB-lite"/>
    </source>
</evidence>
<dbReference type="InterPro" id="IPR039726">
    <property type="entry name" value="Prp40-like"/>
</dbReference>
<dbReference type="Gene3D" id="2.20.70.10">
    <property type="match status" value="4"/>
</dbReference>
<dbReference type="Pfam" id="PF01846">
    <property type="entry name" value="FF"/>
    <property type="match status" value="1"/>
</dbReference>
<evidence type="ECO:0000313" key="4">
    <source>
        <dbReference type="Proteomes" id="UP000012073"/>
    </source>
</evidence>
<feature type="domain" description="WW" evidence="2">
    <location>
        <begin position="71"/>
        <end position="104"/>
    </location>
</feature>
<feature type="compositionally biased region" description="Polar residues" evidence="1">
    <location>
        <begin position="46"/>
        <end position="56"/>
    </location>
</feature>
<dbReference type="OMA" id="RDEIFQD"/>
<dbReference type="CDD" id="cd00201">
    <property type="entry name" value="WW"/>
    <property type="match status" value="4"/>
</dbReference>
<keyword evidence="4" id="KW-1185">Reference proteome</keyword>
<dbReference type="GO" id="GO:0045292">
    <property type="term" value="P:mRNA cis splicing, via spliceosome"/>
    <property type="evidence" value="ECO:0007669"/>
    <property type="project" value="InterPro"/>
</dbReference>
<dbReference type="PANTHER" id="PTHR11864:SF35">
    <property type="entry name" value="WW DOMAIN-CONTAINING PROTEIN"/>
    <property type="match status" value="1"/>
</dbReference>
<feature type="compositionally biased region" description="Basic and acidic residues" evidence="1">
    <location>
        <begin position="826"/>
        <end position="840"/>
    </location>
</feature>
<dbReference type="Pfam" id="PF00397">
    <property type="entry name" value="WW"/>
    <property type="match status" value="4"/>
</dbReference>
<dbReference type="SMART" id="SM00441">
    <property type="entry name" value="FF"/>
    <property type="match status" value="2"/>
</dbReference>
<dbReference type="InterPro" id="IPR002713">
    <property type="entry name" value="FF_domain"/>
</dbReference>
<dbReference type="OrthoDB" id="187617at2759"/>
<organism evidence="3 4">
    <name type="scientific">Chondrus crispus</name>
    <name type="common">Carrageen Irish moss</name>
    <name type="synonym">Polymorpha crispa</name>
    <dbReference type="NCBI Taxonomy" id="2769"/>
    <lineage>
        <taxon>Eukaryota</taxon>
        <taxon>Rhodophyta</taxon>
        <taxon>Florideophyceae</taxon>
        <taxon>Rhodymeniophycidae</taxon>
        <taxon>Gigartinales</taxon>
        <taxon>Gigartinaceae</taxon>
        <taxon>Chondrus</taxon>
    </lineage>
</organism>
<dbReference type="KEGG" id="ccp:CHC_T00007711001"/>
<feature type="compositionally biased region" description="Low complexity" evidence="1">
    <location>
        <begin position="1"/>
        <end position="19"/>
    </location>
</feature>
<dbReference type="Gene3D" id="1.10.10.440">
    <property type="entry name" value="FF domain"/>
    <property type="match status" value="2"/>
</dbReference>
<dbReference type="PANTHER" id="PTHR11864">
    <property type="entry name" value="PRE-MRNA-PROCESSING PROTEIN PRP40"/>
    <property type="match status" value="1"/>
</dbReference>
<sequence>MRAAAQAPARAPVHAASVPPSLPAPRVPAADWARATAKDGRPYWYSLSTGETSWEDPSSAAPQAAAAPPAKEHISPWRETRAEDGRVYYYNTETKKTQWERPADMPGVTAAKEKADEKGEEPQPLPEGWAQNSAADGRVYYYHAATRETRWDRPTVSAEVSRKRTASEITPVSTPTVDDWREHTAPDGRTYYYNAKTRETSWTKPAGHGASGERKRPRVDRQPVTDLREAIARSRERKDGKSKAEKKGDHVTRRPRSQEGKTLTDHQAETYFLNRAKIRKQSSGGKEDTDGGKAPELMQLETYEQRENVFFEFLRERGINEKSTWLETMSRCAGDPRYTVIEQYGFRKHAWLKWTQKCAKQARRQSILKTRAKSEALLTLMEEVFAKEPIATVKLEHCDPEKVRVFELDERFRAVDERQRSSLVKSFFGIRARSGERERARRRKECIVRMRTALDKRVDPTLLPPTREVKKQTDGDKPSEASAIKDASNGDISADGQSRKEVQVFFNDRTPYRELDKFLNSIPGSETVSSSDKADITRDWRRAVERWAHEKRVREREARRALQKERRAKFRSGVERMILDGRIPIAARWKEVADQIARESFAVPEDELDARPPDLYADAQSLFEERVDRHHENFKRLIRDAKIDIQDATTVEDLQKVPSLDKLIESLDRPVVDALLADRQRKESKKRQKELRVATADFEDFLQKNEISADSTFEIAAEVWKNRTAFKYLHSVAGEDAVRKIFNEFMERRRAREEKAREHQIRLKRKFEDQNAGPKFDHEALAALERAKRIRLPSGPAPAVPIPFRATPMKEESGWEAALSSNPMTAEEKLAAKEKRKRELLQGLGPHDS</sequence>
<feature type="domain" description="WW" evidence="2">
    <location>
        <begin position="174"/>
        <end position="207"/>
    </location>
</feature>
<dbReference type="RefSeq" id="XP_005711463.1">
    <property type="nucleotide sequence ID" value="XM_005711406.1"/>
</dbReference>
<dbReference type="PhylomeDB" id="R7QSQ1"/>
<feature type="compositionally biased region" description="Basic and acidic residues" evidence="1">
    <location>
        <begin position="211"/>
        <end position="268"/>
    </location>
</feature>
<dbReference type="EMBL" id="HG002320">
    <property type="protein sequence ID" value="CDF41169.1"/>
    <property type="molecule type" value="Genomic_DNA"/>
</dbReference>
<dbReference type="SUPFAM" id="SSF81698">
    <property type="entry name" value="FF domain"/>
    <property type="match status" value="1"/>
</dbReference>
<feature type="region of interest" description="Disordered" evidence="1">
    <location>
        <begin position="458"/>
        <end position="494"/>
    </location>
</feature>
<feature type="region of interest" description="Disordered" evidence="1">
    <location>
        <begin position="152"/>
        <end position="294"/>
    </location>
</feature>
<dbReference type="GO" id="GO:0003723">
    <property type="term" value="F:RNA binding"/>
    <property type="evidence" value="ECO:0007669"/>
    <property type="project" value="TreeGrafter"/>
</dbReference>
<feature type="region of interest" description="Disordered" evidence="1">
    <location>
        <begin position="1"/>
        <end position="26"/>
    </location>
</feature>
<feature type="domain" description="WW" evidence="2">
    <location>
        <begin position="32"/>
        <end position="59"/>
    </location>
</feature>
<dbReference type="InterPro" id="IPR036020">
    <property type="entry name" value="WW_dom_sf"/>
</dbReference>
<feature type="compositionally biased region" description="Basic and acidic residues" evidence="1">
    <location>
        <begin position="467"/>
        <end position="479"/>
    </location>
</feature>
<feature type="compositionally biased region" description="Polar residues" evidence="1">
    <location>
        <begin position="167"/>
        <end position="176"/>
    </location>
</feature>
<dbReference type="InterPro" id="IPR001202">
    <property type="entry name" value="WW_dom"/>
</dbReference>
<dbReference type="Proteomes" id="UP000012073">
    <property type="component" value="Unassembled WGS sequence"/>
</dbReference>
<feature type="compositionally biased region" description="Low complexity" evidence="1">
    <location>
        <begin position="57"/>
        <end position="69"/>
    </location>
</feature>
<feature type="region of interest" description="Disordered" evidence="1">
    <location>
        <begin position="99"/>
        <end position="132"/>
    </location>
</feature>
<dbReference type="GeneID" id="17319211"/>
<evidence type="ECO:0000313" key="3">
    <source>
        <dbReference type="EMBL" id="CDF41169.1"/>
    </source>
</evidence>
<feature type="region of interest" description="Disordered" evidence="1">
    <location>
        <begin position="45"/>
        <end position="78"/>
    </location>
</feature>
<dbReference type="Gramene" id="CDF41169">
    <property type="protein sequence ID" value="CDF41169"/>
    <property type="gene ID" value="CHC_T00007711001"/>
</dbReference>
<dbReference type="PROSITE" id="PS50020">
    <property type="entry name" value="WW_DOMAIN_2"/>
    <property type="match status" value="4"/>
</dbReference>
<dbReference type="GO" id="GO:0071004">
    <property type="term" value="C:U2-type prespliceosome"/>
    <property type="evidence" value="ECO:0007669"/>
    <property type="project" value="TreeGrafter"/>
</dbReference>
<dbReference type="STRING" id="2769.R7QSQ1"/>
<dbReference type="GO" id="GO:0005685">
    <property type="term" value="C:U1 snRNP"/>
    <property type="evidence" value="ECO:0007669"/>
    <property type="project" value="TreeGrafter"/>
</dbReference>
<dbReference type="InterPro" id="IPR036517">
    <property type="entry name" value="FF_domain_sf"/>
</dbReference>
<reference evidence="4" key="1">
    <citation type="journal article" date="2013" name="Proc. Natl. Acad. Sci. U.S.A.">
        <title>Genome structure and metabolic features in the red seaweed Chondrus crispus shed light on evolution of the Archaeplastida.</title>
        <authorList>
            <person name="Collen J."/>
            <person name="Porcel B."/>
            <person name="Carre W."/>
            <person name="Ball S.G."/>
            <person name="Chaparro C."/>
            <person name="Tonon T."/>
            <person name="Barbeyron T."/>
            <person name="Michel G."/>
            <person name="Noel B."/>
            <person name="Valentin K."/>
            <person name="Elias M."/>
            <person name="Artiguenave F."/>
            <person name="Arun A."/>
            <person name="Aury J.M."/>
            <person name="Barbosa-Neto J.F."/>
            <person name="Bothwell J.H."/>
            <person name="Bouget F.Y."/>
            <person name="Brillet L."/>
            <person name="Cabello-Hurtado F."/>
            <person name="Capella-Gutierrez S."/>
            <person name="Charrier B."/>
            <person name="Cladiere L."/>
            <person name="Cock J.M."/>
            <person name="Coelho S.M."/>
            <person name="Colleoni C."/>
            <person name="Czjzek M."/>
            <person name="Da Silva C."/>
            <person name="Delage L."/>
            <person name="Denoeud F."/>
            <person name="Deschamps P."/>
            <person name="Dittami S.M."/>
            <person name="Gabaldon T."/>
            <person name="Gachon C.M."/>
            <person name="Groisillier A."/>
            <person name="Herve C."/>
            <person name="Jabbari K."/>
            <person name="Katinka M."/>
            <person name="Kloareg B."/>
            <person name="Kowalczyk N."/>
            <person name="Labadie K."/>
            <person name="Leblanc C."/>
            <person name="Lopez P.J."/>
            <person name="McLachlan D.H."/>
            <person name="Meslet-Cladiere L."/>
            <person name="Moustafa A."/>
            <person name="Nehr Z."/>
            <person name="Nyvall Collen P."/>
            <person name="Panaud O."/>
            <person name="Partensky F."/>
            <person name="Poulain J."/>
            <person name="Rensing S.A."/>
            <person name="Rousvoal S."/>
            <person name="Samson G."/>
            <person name="Symeonidi A."/>
            <person name="Weissenbach J."/>
            <person name="Zambounis A."/>
            <person name="Wincker P."/>
            <person name="Boyen C."/>
        </authorList>
    </citation>
    <scope>NUCLEOTIDE SEQUENCE [LARGE SCALE GENOMIC DNA]</scope>
    <source>
        <strain evidence="4">cv. Stackhouse</strain>
    </source>
</reference>
<dbReference type="SMART" id="SM00456">
    <property type="entry name" value="WW"/>
    <property type="match status" value="4"/>
</dbReference>
<dbReference type="PROSITE" id="PS01159">
    <property type="entry name" value="WW_DOMAIN_1"/>
    <property type="match status" value="4"/>
</dbReference>
<accession>R7QSQ1</accession>